<evidence type="ECO:0000313" key="18">
    <source>
        <dbReference type="EMBL" id="CAJ0966631.1"/>
    </source>
</evidence>
<evidence type="ECO:0000256" key="12">
    <source>
        <dbReference type="ARBA" id="ARBA00032579"/>
    </source>
</evidence>
<dbReference type="InterPro" id="IPR029052">
    <property type="entry name" value="Metallo-depent_PP-like"/>
</dbReference>
<dbReference type="Proteomes" id="UP001176940">
    <property type="component" value="Unassembled WGS sequence"/>
</dbReference>
<dbReference type="Pfam" id="PF00149">
    <property type="entry name" value="Metallophos"/>
    <property type="match status" value="1"/>
</dbReference>
<evidence type="ECO:0000256" key="11">
    <source>
        <dbReference type="ARBA" id="ARBA00030848"/>
    </source>
</evidence>
<evidence type="ECO:0000256" key="7">
    <source>
        <dbReference type="ARBA" id="ARBA00016378"/>
    </source>
</evidence>
<accession>A0ABN9MIM2</accession>
<dbReference type="SUPFAM" id="SSF56300">
    <property type="entry name" value="Metallo-dependent phosphatases"/>
    <property type="match status" value="1"/>
</dbReference>
<evidence type="ECO:0000256" key="1">
    <source>
        <dbReference type="ARBA" id="ARBA00001946"/>
    </source>
</evidence>
<comment type="subunit">
    <text evidence="3">Monomer.</text>
</comment>
<evidence type="ECO:0000256" key="5">
    <source>
        <dbReference type="ARBA" id="ARBA00012453"/>
    </source>
</evidence>
<feature type="domain" description="Calcineurin-like phosphoesterase" evidence="17">
    <location>
        <begin position="50"/>
        <end position="308"/>
    </location>
</feature>
<evidence type="ECO:0000256" key="15">
    <source>
        <dbReference type="ARBA" id="ARBA00047894"/>
    </source>
</evidence>
<dbReference type="CDD" id="cd07396">
    <property type="entry name" value="MPP_Nbla03831"/>
    <property type="match status" value="1"/>
</dbReference>
<dbReference type="PANTHER" id="PTHR16509">
    <property type="match status" value="1"/>
</dbReference>
<evidence type="ECO:0000256" key="8">
    <source>
        <dbReference type="ARBA" id="ARBA00022723"/>
    </source>
</evidence>
<keyword evidence="19" id="KW-1185">Reference proteome</keyword>
<comment type="similarity">
    <text evidence="2">Belongs to the ADPRibase-Mn family.</text>
</comment>
<comment type="caution">
    <text evidence="18">The sequence shown here is derived from an EMBL/GenBank/DDBJ whole genome shotgun (WGS) entry which is preliminary data.</text>
</comment>
<gene>
    <name evidence="18" type="ORF">RIMI_LOCUS21500793</name>
</gene>
<reference evidence="18" key="1">
    <citation type="submission" date="2023-07" db="EMBL/GenBank/DDBJ databases">
        <authorList>
            <person name="Stuckert A."/>
        </authorList>
    </citation>
    <scope>NUCLEOTIDE SEQUENCE</scope>
</reference>
<evidence type="ECO:0000313" key="19">
    <source>
        <dbReference type="Proteomes" id="UP001176940"/>
    </source>
</evidence>
<evidence type="ECO:0000256" key="4">
    <source>
        <dbReference type="ARBA" id="ARBA00012443"/>
    </source>
</evidence>
<evidence type="ECO:0000256" key="10">
    <source>
        <dbReference type="ARBA" id="ARBA00022833"/>
    </source>
</evidence>
<comment type="catalytic activity">
    <reaction evidence="13">
        <text>CDP-glycerol + H2O = sn-glycerol 3-phosphate + CMP + 2 H(+)</text>
        <dbReference type="Rhea" id="RHEA:21692"/>
        <dbReference type="ChEBI" id="CHEBI:15377"/>
        <dbReference type="ChEBI" id="CHEBI:15378"/>
        <dbReference type="ChEBI" id="CHEBI:57597"/>
        <dbReference type="ChEBI" id="CHEBI:58311"/>
        <dbReference type="ChEBI" id="CHEBI:60377"/>
        <dbReference type="EC" id="3.6.1.16"/>
    </reaction>
</comment>
<comment type="catalytic activity">
    <reaction evidence="15">
        <text>ADP-D-ribose + H2O = D-ribose 5-phosphate + AMP + 2 H(+)</text>
        <dbReference type="Rhea" id="RHEA:10412"/>
        <dbReference type="ChEBI" id="CHEBI:15377"/>
        <dbReference type="ChEBI" id="CHEBI:15378"/>
        <dbReference type="ChEBI" id="CHEBI:57967"/>
        <dbReference type="ChEBI" id="CHEBI:78346"/>
        <dbReference type="ChEBI" id="CHEBI:456215"/>
        <dbReference type="EC" id="3.6.1.53"/>
    </reaction>
</comment>
<evidence type="ECO:0000256" key="9">
    <source>
        <dbReference type="ARBA" id="ARBA00022801"/>
    </source>
</evidence>
<dbReference type="EC" id="3.6.1.16" evidence="4"/>
<evidence type="ECO:0000256" key="16">
    <source>
        <dbReference type="ARBA" id="ARBA00049546"/>
    </source>
</evidence>
<evidence type="ECO:0000256" key="6">
    <source>
        <dbReference type="ARBA" id="ARBA00012529"/>
    </source>
</evidence>
<name>A0ABN9MIM2_9NEOB</name>
<keyword evidence="9" id="KW-0378">Hydrolase</keyword>
<keyword evidence="10" id="KW-0862">Zinc</keyword>
<comment type="catalytic activity">
    <reaction evidence="16">
        <text>ADP-D-ribose + H2O = D-ribose 5-phosphate + AMP + 2 H(+)</text>
        <dbReference type="Rhea" id="RHEA:10412"/>
        <dbReference type="ChEBI" id="CHEBI:15377"/>
        <dbReference type="ChEBI" id="CHEBI:15378"/>
        <dbReference type="ChEBI" id="CHEBI:57967"/>
        <dbReference type="ChEBI" id="CHEBI:78346"/>
        <dbReference type="ChEBI" id="CHEBI:456215"/>
        <dbReference type="EC" id="3.6.1.13"/>
    </reaction>
</comment>
<evidence type="ECO:0000256" key="13">
    <source>
        <dbReference type="ARBA" id="ARBA00047486"/>
    </source>
</evidence>
<dbReference type="InterPro" id="IPR004843">
    <property type="entry name" value="Calcineurin-like_PHP"/>
</dbReference>
<proteinExistence type="inferred from homology"/>
<sequence>MPIAAASLFRSLESCHTDSSPATNDAEVPRMEEPKKYLRGCSRHGQLYFTFGVIADIQYANKPDGLSGWKTMRYYSQSCLHFQDAIKQWNAKDIKPKFVLQLGDIIDSYNKRAGRSEESLEMVLSMTKVALMPFHHVWGNHEFYNFTREYLMDSKLNTTWLQDKQQKELEQSCGGTSDNKDYYAYHFCPHTKFRFIVVDTYDLNVISGEMSIEKHLKSLNLMESSQDKLNGFHLREFNGGMGQEQLAWLNDVLSYSDQNGEKVIIAGHIPIHPKAMRSACLAWNYDEILRTIYSHQCVVCYFAGHDHSGGYHRDSHGIHHVTMEGVIESPPGTNAFGTVFVYEDGLLLEGRGRVRDRFLPYDMGDTLGTSCLTCSGVSSKEG</sequence>
<dbReference type="PANTHER" id="PTHR16509:SF10">
    <property type="entry name" value="MANGANESE-DEPENDENT ADP-RIBOSE_CDP-ALCOHOL DIPHOSPHATASE"/>
    <property type="match status" value="1"/>
</dbReference>
<evidence type="ECO:0000259" key="17">
    <source>
        <dbReference type="Pfam" id="PF00149"/>
    </source>
</evidence>
<keyword evidence="8" id="KW-0479">Metal-binding</keyword>
<comment type="cofactor">
    <cofactor evidence="1">
        <name>Mg(2+)</name>
        <dbReference type="ChEBI" id="CHEBI:18420"/>
    </cofactor>
</comment>
<comment type="catalytic activity">
    <reaction evidence="14">
        <text>CDP-choline + H2O = phosphocholine + CMP + 2 H(+)</text>
        <dbReference type="Rhea" id="RHEA:32487"/>
        <dbReference type="ChEBI" id="CHEBI:15377"/>
        <dbReference type="ChEBI" id="CHEBI:15378"/>
        <dbReference type="ChEBI" id="CHEBI:58779"/>
        <dbReference type="ChEBI" id="CHEBI:60377"/>
        <dbReference type="ChEBI" id="CHEBI:295975"/>
        <dbReference type="EC" id="3.6.1.53"/>
    </reaction>
</comment>
<dbReference type="EC" id="3.6.1.53" evidence="6"/>
<protein>
    <recommendedName>
        <fullName evidence="7">Manganese-dependent ADP-ribose/CDP-alcohol diphosphatase</fullName>
        <ecNumber evidence="5">3.6.1.13</ecNumber>
        <ecNumber evidence="4">3.6.1.16</ecNumber>
        <ecNumber evidence="6">3.6.1.53</ecNumber>
    </recommendedName>
    <alternativeName>
        <fullName evidence="12">ADPRibase-Mn</fullName>
    </alternativeName>
    <alternativeName>
        <fullName evidence="11">CDP-choline phosphohydrolase</fullName>
    </alternativeName>
</protein>
<dbReference type="EC" id="3.6.1.13" evidence="5"/>
<evidence type="ECO:0000256" key="2">
    <source>
        <dbReference type="ARBA" id="ARBA00006362"/>
    </source>
</evidence>
<evidence type="ECO:0000256" key="14">
    <source>
        <dbReference type="ARBA" id="ARBA00047636"/>
    </source>
</evidence>
<dbReference type="Gene3D" id="3.60.21.10">
    <property type="match status" value="1"/>
</dbReference>
<dbReference type="InterPro" id="IPR041869">
    <property type="entry name" value="MPP_ADPRM"/>
</dbReference>
<evidence type="ECO:0000256" key="3">
    <source>
        <dbReference type="ARBA" id="ARBA00011245"/>
    </source>
</evidence>
<organism evidence="18 19">
    <name type="scientific">Ranitomeya imitator</name>
    <name type="common">mimic poison frog</name>
    <dbReference type="NCBI Taxonomy" id="111125"/>
    <lineage>
        <taxon>Eukaryota</taxon>
        <taxon>Metazoa</taxon>
        <taxon>Chordata</taxon>
        <taxon>Craniata</taxon>
        <taxon>Vertebrata</taxon>
        <taxon>Euteleostomi</taxon>
        <taxon>Amphibia</taxon>
        <taxon>Batrachia</taxon>
        <taxon>Anura</taxon>
        <taxon>Neobatrachia</taxon>
        <taxon>Hyloidea</taxon>
        <taxon>Dendrobatidae</taxon>
        <taxon>Dendrobatinae</taxon>
        <taxon>Ranitomeya</taxon>
    </lineage>
</organism>
<dbReference type="EMBL" id="CAUEEQ010075935">
    <property type="protein sequence ID" value="CAJ0966631.1"/>
    <property type="molecule type" value="Genomic_DNA"/>
</dbReference>